<dbReference type="EMBL" id="JANTZM010000024">
    <property type="protein sequence ID" value="MCS4159334.1"/>
    <property type="molecule type" value="Genomic_DNA"/>
</dbReference>
<accession>A0AAW5PD05</accession>
<reference evidence="1" key="1">
    <citation type="submission" date="2022-08" db="EMBL/GenBank/DDBJ databases">
        <title>Genomic Encyclopedia of Type Strains, Phase V (KMG-V): Genome sequencing to study the core and pangenomes of soil and plant-associated prokaryotes.</title>
        <authorList>
            <person name="Whitman W."/>
        </authorList>
    </citation>
    <scope>NUCLEOTIDE SEQUENCE</scope>
    <source>
        <strain evidence="1">SP3002</strain>
    </source>
</reference>
<dbReference type="Proteomes" id="UP001155110">
    <property type="component" value="Unassembled WGS sequence"/>
</dbReference>
<sequence>MYVLSTQVVVLYSPDALLVFNQSKRRCASLFVEAYLQEAIPLP</sequence>
<evidence type="ECO:0000313" key="1">
    <source>
        <dbReference type="EMBL" id="MCS4159334.1"/>
    </source>
</evidence>
<name>A0AAW5PD05_9BACT</name>
<comment type="caution">
    <text evidence="1">The sequence shown here is derived from an EMBL/GenBank/DDBJ whole genome shotgun (WGS) entry which is preliminary data.</text>
</comment>
<gene>
    <name evidence="1" type="ORF">GGP99_003325</name>
</gene>
<evidence type="ECO:0000313" key="2">
    <source>
        <dbReference type="Proteomes" id="UP001155110"/>
    </source>
</evidence>
<protein>
    <submittedName>
        <fullName evidence="1">Uncharacterized protein</fullName>
    </submittedName>
</protein>
<dbReference type="AlphaFoldDB" id="A0AAW5PD05"/>
<organism evidence="1 2">
    <name type="scientific">Salinibacter ruber</name>
    <dbReference type="NCBI Taxonomy" id="146919"/>
    <lineage>
        <taxon>Bacteria</taxon>
        <taxon>Pseudomonadati</taxon>
        <taxon>Rhodothermota</taxon>
        <taxon>Rhodothermia</taxon>
        <taxon>Rhodothermales</taxon>
        <taxon>Salinibacteraceae</taxon>
        <taxon>Salinibacter</taxon>
    </lineage>
</organism>
<proteinExistence type="predicted"/>
<dbReference type="RefSeq" id="WP_260169713.1">
    <property type="nucleotide sequence ID" value="NZ_JACIFG010000019.1"/>
</dbReference>